<feature type="domain" description="Core-binding (CB)" evidence="16">
    <location>
        <begin position="46"/>
        <end position="135"/>
    </location>
</feature>
<proteinExistence type="inferred from homology"/>
<keyword evidence="4" id="KW-0963">Cytoplasm</keyword>
<dbReference type="CDD" id="cd00397">
    <property type="entry name" value="DNA_BRE_C"/>
    <property type="match status" value="1"/>
</dbReference>
<keyword evidence="13" id="KW-0131">Cell cycle</keyword>
<dbReference type="GO" id="GO:0075713">
    <property type="term" value="P:establishment of integrated proviral latency"/>
    <property type="evidence" value="ECO:0007669"/>
    <property type="project" value="UniProtKB-KW"/>
</dbReference>
<evidence type="ECO:0000256" key="6">
    <source>
        <dbReference type="ARBA" id="ARBA00022679"/>
    </source>
</evidence>
<protein>
    <recommendedName>
        <fullName evidence="3">Integrase</fullName>
    </recommendedName>
</protein>
<comment type="similarity">
    <text evidence="2">Belongs to the 'phage' integrase family.</text>
</comment>
<organism evidence="17">
    <name type="scientific">Myoviridae sp. ctCXW4</name>
    <dbReference type="NCBI Taxonomy" id="2827669"/>
    <lineage>
        <taxon>Viruses</taxon>
        <taxon>Duplodnaviria</taxon>
        <taxon>Heunggongvirae</taxon>
        <taxon>Uroviricota</taxon>
        <taxon>Caudoviricetes</taxon>
    </lineage>
</organism>
<dbReference type="GO" id="GO:0006310">
    <property type="term" value="P:DNA recombination"/>
    <property type="evidence" value="ECO:0007669"/>
    <property type="project" value="UniProtKB-KW"/>
</dbReference>
<dbReference type="SUPFAM" id="SSF56349">
    <property type="entry name" value="DNA breaking-rejoining enzymes"/>
    <property type="match status" value="1"/>
</dbReference>
<evidence type="ECO:0000259" key="16">
    <source>
        <dbReference type="PROSITE" id="PS51900"/>
    </source>
</evidence>
<keyword evidence="9" id="KW-0229">DNA integration</keyword>
<dbReference type="GO" id="GO:0003677">
    <property type="term" value="F:DNA binding"/>
    <property type="evidence" value="ECO:0007669"/>
    <property type="project" value="UniProtKB-UniRule"/>
</dbReference>
<dbReference type="InterPro" id="IPR013762">
    <property type="entry name" value="Integrase-like_cat_sf"/>
</dbReference>
<dbReference type="InterPro" id="IPR044068">
    <property type="entry name" value="CB"/>
</dbReference>
<dbReference type="InterPro" id="IPR050090">
    <property type="entry name" value="Tyrosine_recombinase_XerCD"/>
</dbReference>
<evidence type="ECO:0000256" key="8">
    <source>
        <dbReference type="ARBA" id="ARBA00022829"/>
    </source>
</evidence>
<keyword evidence="8" id="KW-0159">Chromosome partition</keyword>
<evidence type="ECO:0000256" key="1">
    <source>
        <dbReference type="ARBA" id="ARBA00004496"/>
    </source>
</evidence>
<dbReference type="InterPro" id="IPR004107">
    <property type="entry name" value="Integrase_SAM-like_N"/>
</dbReference>
<dbReference type="InterPro" id="IPR002104">
    <property type="entry name" value="Integrase_catalytic"/>
</dbReference>
<evidence type="ECO:0000256" key="14">
    <source>
        <dbReference type="PROSITE-ProRule" id="PRU01248"/>
    </source>
</evidence>
<evidence type="ECO:0000313" key="17">
    <source>
        <dbReference type="EMBL" id="DAF65212.1"/>
    </source>
</evidence>
<evidence type="ECO:0000256" key="13">
    <source>
        <dbReference type="ARBA" id="ARBA00023306"/>
    </source>
</evidence>
<evidence type="ECO:0000256" key="3">
    <source>
        <dbReference type="ARBA" id="ARBA00016082"/>
    </source>
</evidence>
<dbReference type="PROSITE" id="PS51898">
    <property type="entry name" value="TYR_RECOMBINASE"/>
    <property type="match status" value="1"/>
</dbReference>
<dbReference type="Gene3D" id="1.10.150.130">
    <property type="match status" value="1"/>
</dbReference>
<dbReference type="PANTHER" id="PTHR30349">
    <property type="entry name" value="PHAGE INTEGRASE-RELATED"/>
    <property type="match status" value="1"/>
</dbReference>
<keyword evidence="6" id="KW-0808">Transferase</keyword>
<evidence type="ECO:0000256" key="12">
    <source>
        <dbReference type="ARBA" id="ARBA00023195"/>
    </source>
</evidence>
<dbReference type="GO" id="GO:0016787">
    <property type="term" value="F:hydrolase activity"/>
    <property type="evidence" value="ECO:0007669"/>
    <property type="project" value="UniProtKB-KW"/>
</dbReference>
<keyword evidence="12" id="KW-1160">Virus entry into host cell</keyword>
<dbReference type="GO" id="GO:0016740">
    <property type="term" value="F:transferase activity"/>
    <property type="evidence" value="ECO:0007669"/>
    <property type="project" value="UniProtKB-KW"/>
</dbReference>
<dbReference type="Pfam" id="PF13495">
    <property type="entry name" value="Phage_int_SAM_4"/>
    <property type="match status" value="1"/>
</dbReference>
<keyword evidence="10 14" id="KW-0238">DNA-binding</keyword>
<keyword evidence="12" id="KW-1179">Viral genome integration</keyword>
<keyword evidence="7" id="KW-0378">Hydrolase</keyword>
<dbReference type="Pfam" id="PF00589">
    <property type="entry name" value="Phage_integrase"/>
    <property type="match status" value="1"/>
</dbReference>
<dbReference type="GO" id="GO:0007059">
    <property type="term" value="P:chromosome segregation"/>
    <property type="evidence" value="ECO:0007669"/>
    <property type="project" value="UniProtKB-KW"/>
</dbReference>
<sequence length="333" mass="39241">MEKDINIIIKNVVNMMQEELTDEQLHKLENVLYISFHGVKLQEECTTLVTSQAHWDKILKLFIASKRLENCSQGTIDRYVDCVTKLVDYLHKRFEDITTNDIRYYLAMYQETRKVSISYMDSIRRYFSSFFGWLSDEGFIAKNPMRRIKHMKVPQRIKKPFTSAEREHLRCNAECQRDVAIMEFLYSTAARIGEVVMLNRNDIDWGNKEVIIYGEKGKKERKVYLTDECAYHLKKYLMTRTDMNPALFVSNRKPYNRMGKEAIWSMLSKLGKKSDIHTHPHKFRRTLLTDAGSRGIPLQEIQAYAGHKKPDTTMMYVTVNEDNVKASFRRYIA</sequence>
<evidence type="ECO:0000259" key="15">
    <source>
        <dbReference type="PROSITE" id="PS51898"/>
    </source>
</evidence>
<evidence type="ECO:0000256" key="4">
    <source>
        <dbReference type="ARBA" id="ARBA00022490"/>
    </source>
</evidence>
<dbReference type="GO" id="GO:0051301">
    <property type="term" value="P:cell division"/>
    <property type="evidence" value="ECO:0007669"/>
    <property type="project" value="UniProtKB-KW"/>
</dbReference>
<dbReference type="InterPro" id="IPR011010">
    <property type="entry name" value="DNA_brk_join_enz"/>
</dbReference>
<evidence type="ECO:0000256" key="2">
    <source>
        <dbReference type="ARBA" id="ARBA00008857"/>
    </source>
</evidence>
<accession>A0A8S5TQ08</accession>
<keyword evidence="11" id="KW-0233">DNA recombination</keyword>
<evidence type="ECO:0000256" key="10">
    <source>
        <dbReference type="ARBA" id="ARBA00023125"/>
    </source>
</evidence>
<evidence type="ECO:0000256" key="9">
    <source>
        <dbReference type="ARBA" id="ARBA00022908"/>
    </source>
</evidence>
<feature type="domain" description="Tyr recombinase" evidence="15">
    <location>
        <begin position="156"/>
        <end position="329"/>
    </location>
</feature>
<dbReference type="EMBL" id="BK032876">
    <property type="protein sequence ID" value="DAF65212.1"/>
    <property type="molecule type" value="Genomic_DNA"/>
</dbReference>
<comment type="subcellular location">
    <subcellularLocation>
        <location evidence="1">Cytoplasm</location>
    </subcellularLocation>
</comment>
<dbReference type="PANTHER" id="PTHR30349:SF77">
    <property type="entry name" value="TYROSINE RECOMBINASE XERC"/>
    <property type="match status" value="1"/>
</dbReference>
<dbReference type="GO" id="GO:0044826">
    <property type="term" value="P:viral genome integration into host DNA"/>
    <property type="evidence" value="ECO:0007669"/>
    <property type="project" value="UniProtKB-KW"/>
</dbReference>
<evidence type="ECO:0000256" key="5">
    <source>
        <dbReference type="ARBA" id="ARBA00022618"/>
    </source>
</evidence>
<dbReference type="GO" id="GO:0015074">
    <property type="term" value="P:DNA integration"/>
    <property type="evidence" value="ECO:0007669"/>
    <property type="project" value="UniProtKB-KW"/>
</dbReference>
<name>A0A8S5TQ08_9CAUD</name>
<evidence type="ECO:0000256" key="11">
    <source>
        <dbReference type="ARBA" id="ARBA00023172"/>
    </source>
</evidence>
<keyword evidence="5" id="KW-0132">Cell division</keyword>
<dbReference type="Gene3D" id="1.10.443.10">
    <property type="entry name" value="Intergrase catalytic core"/>
    <property type="match status" value="1"/>
</dbReference>
<reference evidence="17" key="1">
    <citation type="journal article" date="2021" name="Proc. Natl. Acad. Sci. U.S.A.">
        <title>A Catalog of Tens of Thousands of Viruses from Human Metagenomes Reveals Hidden Associations with Chronic Diseases.</title>
        <authorList>
            <person name="Tisza M.J."/>
            <person name="Buck C.B."/>
        </authorList>
    </citation>
    <scope>NUCLEOTIDE SEQUENCE</scope>
    <source>
        <strain evidence="17">CtCXW4</strain>
    </source>
</reference>
<evidence type="ECO:0000256" key="7">
    <source>
        <dbReference type="ARBA" id="ARBA00022801"/>
    </source>
</evidence>
<dbReference type="InterPro" id="IPR010998">
    <property type="entry name" value="Integrase_recombinase_N"/>
</dbReference>
<dbReference type="PROSITE" id="PS51900">
    <property type="entry name" value="CB"/>
    <property type="match status" value="1"/>
</dbReference>